<comment type="caution">
    <text evidence="3">The sequence shown here is derived from an EMBL/GenBank/DDBJ whole genome shotgun (WGS) entry which is preliminary data.</text>
</comment>
<protein>
    <submittedName>
        <fullName evidence="3">Heptosyltransferase</fullName>
    </submittedName>
</protein>
<accession>A0A7J0BPZ7</accession>
<dbReference type="Gene3D" id="3.40.50.2000">
    <property type="entry name" value="Glycogen Phosphorylase B"/>
    <property type="match status" value="2"/>
</dbReference>
<dbReference type="Pfam" id="PF01075">
    <property type="entry name" value="Glyco_transf_9"/>
    <property type="match status" value="1"/>
</dbReference>
<reference evidence="3 4" key="1">
    <citation type="submission" date="2020-05" db="EMBL/GenBank/DDBJ databases">
        <title>Draft genome sequence of Desulfovibrio psychrotolerans JS1T.</title>
        <authorList>
            <person name="Ueno A."/>
            <person name="Tamazawa S."/>
            <person name="Tamamura S."/>
            <person name="Murakami T."/>
            <person name="Kiyama T."/>
            <person name="Inomata H."/>
            <person name="Amano Y."/>
            <person name="Miyakawa K."/>
            <person name="Tamaki H."/>
            <person name="Naganuma T."/>
            <person name="Kaneko K."/>
        </authorList>
    </citation>
    <scope>NUCLEOTIDE SEQUENCE [LARGE SCALE GENOMIC DNA]</scope>
    <source>
        <strain evidence="3 4">JS1</strain>
    </source>
</reference>
<dbReference type="SUPFAM" id="SSF53756">
    <property type="entry name" value="UDP-Glycosyltransferase/glycogen phosphorylase"/>
    <property type="match status" value="1"/>
</dbReference>
<dbReference type="Proteomes" id="UP000503820">
    <property type="component" value="Unassembled WGS sequence"/>
</dbReference>
<evidence type="ECO:0000256" key="1">
    <source>
        <dbReference type="ARBA" id="ARBA00022676"/>
    </source>
</evidence>
<dbReference type="EMBL" id="BLVP01000001">
    <property type="protein sequence ID" value="GFM35773.1"/>
    <property type="molecule type" value="Genomic_DNA"/>
</dbReference>
<dbReference type="PANTHER" id="PTHR30160">
    <property type="entry name" value="TETRAACYLDISACCHARIDE 4'-KINASE-RELATED"/>
    <property type="match status" value="1"/>
</dbReference>
<dbReference type="RefSeq" id="WP_174408447.1">
    <property type="nucleotide sequence ID" value="NZ_BLVP01000001.1"/>
</dbReference>
<dbReference type="CDD" id="cd03789">
    <property type="entry name" value="GT9_LPS_heptosyltransferase"/>
    <property type="match status" value="1"/>
</dbReference>
<dbReference type="AlphaFoldDB" id="A0A7J0BPZ7"/>
<dbReference type="InterPro" id="IPR002201">
    <property type="entry name" value="Glyco_trans_9"/>
</dbReference>
<dbReference type="PANTHER" id="PTHR30160:SF1">
    <property type="entry name" value="LIPOPOLYSACCHARIDE 1,2-N-ACETYLGLUCOSAMINETRANSFERASE-RELATED"/>
    <property type="match status" value="1"/>
</dbReference>
<evidence type="ECO:0000313" key="3">
    <source>
        <dbReference type="EMBL" id="GFM35773.1"/>
    </source>
</evidence>
<gene>
    <name evidence="3" type="ORF">DSM19430T_04570</name>
</gene>
<keyword evidence="1" id="KW-0328">Glycosyltransferase</keyword>
<evidence type="ECO:0000256" key="2">
    <source>
        <dbReference type="ARBA" id="ARBA00022679"/>
    </source>
</evidence>
<proteinExistence type="predicted"/>
<evidence type="ECO:0000313" key="4">
    <source>
        <dbReference type="Proteomes" id="UP000503820"/>
    </source>
</evidence>
<name>A0A7J0BPZ7_9BACT</name>
<dbReference type="GO" id="GO:0005829">
    <property type="term" value="C:cytosol"/>
    <property type="evidence" value="ECO:0007669"/>
    <property type="project" value="TreeGrafter"/>
</dbReference>
<keyword evidence="4" id="KW-1185">Reference proteome</keyword>
<dbReference type="GO" id="GO:0009244">
    <property type="term" value="P:lipopolysaccharide core region biosynthetic process"/>
    <property type="evidence" value="ECO:0007669"/>
    <property type="project" value="TreeGrafter"/>
</dbReference>
<dbReference type="InterPro" id="IPR051199">
    <property type="entry name" value="LPS_LOS_Heptosyltrfase"/>
</dbReference>
<dbReference type="GO" id="GO:0008713">
    <property type="term" value="F:ADP-heptose-lipopolysaccharide heptosyltransferase activity"/>
    <property type="evidence" value="ECO:0007669"/>
    <property type="project" value="TreeGrafter"/>
</dbReference>
<sequence>MSVIGVWNTAFLGDAVLTLPLIRTLKAAYPHSAIHFYVRRGLKGLFEAQPELDAVYEYDKRGGENGLGAAVAMGRRLAACNYSLWISAHSSVRSGIIARWTSARTRIGYNRPFINNWFYTHTVDRSFDRLDEIERLLQLVKPLGIEHMEHWPEMVLPHEAYAAAATFWRQHVTRPVLGVHPGSVWGTKRWPAAGFAQVVRRAAEAGAQVLLFGGPGEEAMAREVLELSGVGDGMGGPGMVTDLSGQLSLPVLAAYLGRLNCYVTNDSGPMHIAWAQRTPVTAIFGPTVRALGFFPRGNGSTVLEADVPCRPCGLHGPQTCPKGHFDCMKNVTPDRVWEDVQPKLFSPRQDI</sequence>
<organism evidence="3 4">
    <name type="scientific">Desulfovibrio psychrotolerans</name>
    <dbReference type="NCBI Taxonomy" id="415242"/>
    <lineage>
        <taxon>Bacteria</taxon>
        <taxon>Pseudomonadati</taxon>
        <taxon>Thermodesulfobacteriota</taxon>
        <taxon>Desulfovibrionia</taxon>
        <taxon>Desulfovibrionales</taxon>
        <taxon>Desulfovibrionaceae</taxon>
        <taxon>Desulfovibrio</taxon>
    </lineage>
</organism>
<keyword evidence="2 3" id="KW-0808">Transferase</keyword>